<keyword evidence="1" id="KW-1133">Transmembrane helix</keyword>
<keyword evidence="1" id="KW-0812">Transmembrane</keyword>
<feature type="transmembrane region" description="Helical" evidence="1">
    <location>
        <begin position="61"/>
        <end position="80"/>
    </location>
</feature>
<protein>
    <recommendedName>
        <fullName evidence="3">Stage II sporulation protein M</fullName>
    </recommendedName>
</protein>
<organism evidence="2">
    <name type="scientific">Caldithrix abyssi</name>
    <dbReference type="NCBI Taxonomy" id="187145"/>
    <lineage>
        <taxon>Bacteria</taxon>
        <taxon>Pseudomonadati</taxon>
        <taxon>Calditrichota</taxon>
        <taxon>Calditrichia</taxon>
        <taxon>Calditrichales</taxon>
        <taxon>Calditrichaceae</taxon>
        <taxon>Caldithrix</taxon>
    </lineage>
</organism>
<proteinExistence type="predicted"/>
<gene>
    <name evidence="2" type="ORF">ENK44_03185</name>
</gene>
<sequence>MLDFIYAHVTLIHIQVFLFSILAVMTGYVFAPTVQYKQIRFLMIYPLWIESKLEKWSPEQWNSLMLFLFLFCLNLFSLFIDLLSGLVPFLPLVFAVWSGINIGLITYRKLDGQFYYLSLINPVSVFELPAVFITFTAAIQYNLRTLGIHLTDLPQADARAYLELFLIIVLPLTLIAGVVETGLIKLIKRMENENEKEDDE</sequence>
<dbReference type="Proteomes" id="UP000885779">
    <property type="component" value="Unassembled WGS sequence"/>
</dbReference>
<dbReference type="AlphaFoldDB" id="A0A7V4TYT8"/>
<evidence type="ECO:0000313" key="2">
    <source>
        <dbReference type="EMBL" id="HGY54683.1"/>
    </source>
</evidence>
<dbReference type="Pfam" id="PF01944">
    <property type="entry name" value="SpoIIM"/>
    <property type="match status" value="1"/>
</dbReference>
<feature type="transmembrane region" description="Helical" evidence="1">
    <location>
        <begin position="114"/>
        <end position="140"/>
    </location>
</feature>
<reference evidence="2" key="1">
    <citation type="journal article" date="2020" name="mSystems">
        <title>Genome- and Community-Level Interaction Insights into Carbon Utilization and Element Cycling Functions of Hydrothermarchaeota in Hydrothermal Sediment.</title>
        <authorList>
            <person name="Zhou Z."/>
            <person name="Liu Y."/>
            <person name="Xu W."/>
            <person name="Pan J."/>
            <person name="Luo Z.H."/>
            <person name="Li M."/>
        </authorList>
    </citation>
    <scope>NUCLEOTIDE SEQUENCE [LARGE SCALE GENOMIC DNA]</scope>
    <source>
        <strain evidence="2">HyVt-577</strain>
    </source>
</reference>
<feature type="transmembrane region" description="Helical" evidence="1">
    <location>
        <begin position="160"/>
        <end position="179"/>
    </location>
</feature>
<accession>A0A7V4TYT8</accession>
<dbReference type="EMBL" id="DRQG01000026">
    <property type="protein sequence ID" value="HGY54683.1"/>
    <property type="molecule type" value="Genomic_DNA"/>
</dbReference>
<name>A0A7V4TYT8_CALAY</name>
<feature type="transmembrane region" description="Helical" evidence="1">
    <location>
        <begin position="12"/>
        <end position="31"/>
    </location>
</feature>
<keyword evidence="1" id="KW-0472">Membrane</keyword>
<feature type="transmembrane region" description="Helical" evidence="1">
    <location>
        <begin position="86"/>
        <end position="107"/>
    </location>
</feature>
<evidence type="ECO:0008006" key="3">
    <source>
        <dbReference type="Google" id="ProtNLM"/>
    </source>
</evidence>
<evidence type="ECO:0000256" key="1">
    <source>
        <dbReference type="SAM" id="Phobius"/>
    </source>
</evidence>
<dbReference type="InterPro" id="IPR002798">
    <property type="entry name" value="SpoIIM-like"/>
</dbReference>
<comment type="caution">
    <text evidence="2">The sequence shown here is derived from an EMBL/GenBank/DDBJ whole genome shotgun (WGS) entry which is preliminary data.</text>
</comment>